<dbReference type="PROSITE" id="PS51257">
    <property type="entry name" value="PROKAR_LIPOPROTEIN"/>
    <property type="match status" value="1"/>
</dbReference>
<dbReference type="AlphaFoldDB" id="A0A9X2E2J5"/>
<feature type="signal peptide" evidence="2">
    <location>
        <begin position="1"/>
        <end position="28"/>
    </location>
</feature>
<dbReference type="EMBL" id="JAMRYM010000046">
    <property type="protein sequence ID" value="MCM6763039.1"/>
    <property type="molecule type" value="Genomic_DNA"/>
</dbReference>
<accession>A0A9X2E2J5</accession>
<keyword evidence="2" id="KW-0732">Signal</keyword>
<reference evidence="3" key="1">
    <citation type="submission" date="2022-06" db="EMBL/GenBank/DDBJ databases">
        <title>Whole genome shotgun sequencing (WGS) of Rathayibacter sp. ZW T2_19, isolated from stored onions (Allium cepa).</title>
        <authorList>
            <person name="Stoll D.A."/>
            <person name="Huch M."/>
        </authorList>
    </citation>
    <scope>NUCLEOTIDE SEQUENCE</scope>
    <source>
        <strain evidence="3">ZW T2_19</strain>
    </source>
</reference>
<dbReference type="Proteomes" id="UP001155240">
    <property type="component" value="Unassembled WGS sequence"/>
</dbReference>
<evidence type="ECO:0000313" key="4">
    <source>
        <dbReference type="Proteomes" id="UP001155240"/>
    </source>
</evidence>
<comment type="caution">
    <text evidence="3">The sequence shown here is derived from an EMBL/GenBank/DDBJ whole genome shotgun (WGS) entry which is preliminary data.</text>
</comment>
<gene>
    <name evidence="3" type="ORF">NB037_11485</name>
</gene>
<keyword evidence="4" id="KW-1185">Reference proteome</keyword>
<feature type="chain" id="PRO_5040729346" evidence="2">
    <location>
        <begin position="29"/>
        <end position="231"/>
    </location>
</feature>
<feature type="region of interest" description="Disordered" evidence="1">
    <location>
        <begin position="29"/>
        <end position="52"/>
    </location>
</feature>
<feature type="compositionally biased region" description="Low complexity" evidence="1">
    <location>
        <begin position="29"/>
        <end position="42"/>
    </location>
</feature>
<evidence type="ECO:0000256" key="2">
    <source>
        <dbReference type="SAM" id="SignalP"/>
    </source>
</evidence>
<protein>
    <submittedName>
        <fullName evidence="3">Uncharacterized protein</fullName>
    </submittedName>
</protein>
<proteinExistence type="predicted"/>
<evidence type="ECO:0000313" key="3">
    <source>
        <dbReference type="EMBL" id="MCM6763039.1"/>
    </source>
</evidence>
<dbReference type="RefSeq" id="WP_251945871.1">
    <property type="nucleotide sequence ID" value="NZ_JAMRYM010000046.1"/>
</dbReference>
<evidence type="ECO:0000256" key="1">
    <source>
        <dbReference type="SAM" id="MobiDB-lite"/>
    </source>
</evidence>
<organism evidence="3 4">
    <name type="scientific">Rathayibacter rubneri</name>
    <dbReference type="NCBI Taxonomy" id="2950106"/>
    <lineage>
        <taxon>Bacteria</taxon>
        <taxon>Bacillati</taxon>
        <taxon>Actinomycetota</taxon>
        <taxon>Actinomycetes</taxon>
        <taxon>Micrococcales</taxon>
        <taxon>Microbacteriaceae</taxon>
        <taxon>Rathayibacter</taxon>
    </lineage>
</organism>
<name>A0A9X2E2J5_9MICO</name>
<sequence>MTRTHSRHVVPLLLGACLLLGATGCAGAAPSASDAPTTSPTAEGAVAYPMPDLGPSPAPAPFDADRLEALRIEQQDQQWQGVVATYPSAVRPADPFREYRDEAAAPELVDCLEAAGIPVDIGTDADGEGPAGLMVSPVDEAESVASFTCWSTYPTTPIAPMTTEQIDYLYSYLTEYLVPCYEANGATITAAPSRADFVSQWPQQGWFPTTAESSFTLEEEAAIEEACVRPA</sequence>